<keyword evidence="3" id="KW-0547">Nucleotide-binding</keyword>
<dbReference type="GO" id="GO:0050321">
    <property type="term" value="F:tau-protein kinase activity"/>
    <property type="evidence" value="ECO:0007669"/>
    <property type="project" value="TreeGrafter"/>
</dbReference>
<accession>A0A8E0VKB2</accession>
<reference evidence="8" key="1">
    <citation type="submission" date="2019-05" db="EMBL/GenBank/DDBJ databases">
        <title>Annotation for the trematode Fasciolopsis buski.</title>
        <authorList>
            <person name="Choi Y.-J."/>
        </authorList>
    </citation>
    <scope>NUCLEOTIDE SEQUENCE</scope>
    <source>
        <strain evidence="8">HT</strain>
        <tissue evidence="8">Whole worm</tissue>
    </source>
</reference>
<dbReference type="Proteomes" id="UP000728185">
    <property type="component" value="Unassembled WGS sequence"/>
</dbReference>
<evidence type="ECO:0000256" key="6">
    <source>
        <dbReference type="SAM" id="MobiDB-lite"/>
    </source>
</evidence>
<dbReference type="SUPFAM" id="SSF56112">
    <property type="entry name" value="Protein kinase-like (PK-like)"/>
    <property type="match status" value="1"/>
</dbReference>
<comment type="caution">
    <text evidence="8">The sequence shown here is derived from an EMBL/GenBank/DDBJ whole genome shotgun (WGS) entry which is preliminary data.</text>
</comment>
<dbReference type="AlphaFoldDB" id="A0A8E0VKB2"/>
<dbReference type="Pfam" id="PF00069">
    <property type="entry name" value="Pkinase"/>
    <property type="match status" value="1"/>
</dbReference>
<dbReference type="InterPro" id="IPR011009">
    <property type="entry name" value="Kinase-like_dom_sf"/>
</dbReference>
<evidence type="ECO:0000313" key="8">
    <source>
        <dbReference type="EMBL" id="KAA0194205.1"/>
    </source>
</evidence>
<dbReference type="GO" id="GO:0000226">
    <property type="term" value="P:microtubule cytoskeleton organization"/>
    <property type="evidence" value="ECO:0007669"/>
    <property type="project" value="TreeGrafter"/>
</dbReference>
<evidence type="ECO:0000256" key="3">
    <source>
        <dbReference type="ARBA" id="ARBA00022741"/>
    </source>
</evidence>
<evidence type="ECO:0000256" key="1">
    <source>
        <dbReference type="ARBA" id="ARBA00022527"/>
    </source>
</evidence>
<evidence type="ECO:0000313" key="9">
    <source>
        <dbReference type="Proteomes" id="UP000728185"/>
    </source>
</evidence>
<proteinExistence type="predicted"/>
<feature type="compositionally biased region" description="Low complexity" evidence="6">
    <location>
        <begin position="77"/>
        <end position="126"/>
    </location>
</feature>
<dbReference type="GO" id="GO:0035556">
    <property type="term" value="P:intracellular signal transduction"/>
    <property type="evidence" value="ECO:0007669"/>
    <property type="project" value="TreeGrafter"/>
</dbReference>
<keyword evidence="2" id="KW-0808">Transferase</keyword>
<feature type="domain" description="Protein kinase" evidence="7">
    <location>
        <begin position="151"/>
        <end position="361"/>
    </location>
</feature>
<keyword evidence="1" id="KW-0723">Serine/threonine-protein kinase</keyword>
<dbReference type="InterPro" id="IPR000719">
    <property type="entry name" value="Prot_kinase_dom"/>
</dbReference>
<feature type="region of interest" description="Disordered" evidence="6">
    <location>
        <begin position="1"/>
        <end position="146"/>
    </location>
</feature>
<keyword evidence="5" id="KW-0067">ATP-binding</keyword>
<organism evidence="8 9">
    <name type="scientific">Fasciolopsis buskii</name>
    <dbReference type="NCBI Taxonomy" id="27845"/>
    <lineage>
        <taxon>Eukaryota</taxon>
        <taxon>Metazoa</taxon>
        <taxon>Spiralia</taxon>
        <taxon>Lophotrochozoa</taxon>
        <taxon>Platyhelminthes</taxon>
        <taxon>Trematoda</taxon>
        <taxon>Digenea</taxon>
        <taxon>Plagiorchiida</taxon>
        <taxon>Echinostomata</taxon>
        <taxon>Echinostomatoidea</taxon>
        <taxon>Fasciolidae</taxon>
        <taxon>Fasciolopsis</taxon>
    </lineage>
</organism>
<keyword evidence="4 8" id="KW-0418">Kinase</keyword>
<feature type="region of interest" description="Disordered" evidence="6">
    <location>
        <begin position="188"/>
        <end position="239"/>
    </location>
</feature>
<protein>
    <submittedName>
        <fullName evidence="8">Serine:threonine protein kinase SIK3</fullName>
    </submittedName>
</protein>
<dbReference type="OrthoDB" id="193931at2759"/>
<name>A0A8E0VKB2_9TREM</name>
<dbReference type="PROSITE" id="PS00108">
    <property type="entry name" value="PROTEIN_KINASE_ST"/>
    <property type="match status" value="1"/>
</dbReference>
<feature type="compositionally biased region" description="Polar residues" evidence="6">
    <location>
        <begin position="24"/>
        <end position="37"/>
    </location>
</feature>
<dbReference type="PROSITE" id="PS50011">
    <property type="entry name" value="PROTEIN_KINASE_DOM"/>
    <property type="match status" value="1"/>
</dbReference>
<evidence type="ECO:0000256" key="2">
    <source>
        <dbReference type="ARBA" id="ARBA00022679"/>
    </source>
</evidence>
<dbReference type="GO" id="GO:0005524">
    <property type="term" value="F:ATP binding"/>
    <property type="evidence" value="ECO:0007669"/>
    <property type="project" value="UniProtKB-KW"/>
</dbReference>
<dbReference type="InterPro" id="IPR008271">
    <property type="entry name" value="Ser/Thr_kinase_AS"/>
</dbReference>
<evidence type="ECO:0000259" key="7">
    <source>
        <dbReference type="PROSITE" id="PS50011"/>
    </source>
</evidence>
<evidence type="ECO:0000256" key="5">
    <source>
        <dbReference type="ARBA" id="ARBA00022840"/>
    </source>
</evidence>
<feature type="compositionally biased region" description="Polar residues" evidence="6">
    <location>
        <begin position="188"/>
        <end position="227"/>
    </location>
</feature>
<dbReference type="EMBL" id="LUCM01004538">
    <property type="protein sequence ID" value="KAA0194205.1"/>
    <property type="molecule type" value="Genomic_DNA"/>
</dbReference>
<dbReference type="PANTHER" id="PTHR24346">
    <property type="entry name" value="MAP/MICROTUBULE AFFINITY-REGULATING KINASE"/>
    <property type="match status" value="1"/>
</dbReference>
<gene>
    <name evidence="8" type="ORF">FBUS_10389</name>
</gene>
<dbReference type="GO" id="GO:0005737">
    <property type="term" value="C:cytoplasm"/>
    <property type="evidence" value="ECO:0007669"/>
    <property type="project" value="TreeGrafter"/>
</dbReference>
<evidence type="ECO:0000256" key="4">
    <source>
        <dbReference type="ARBA" id="ARBA00022777"/>
    </source>
</evidence>
<dbReference type="Gene3D" id="1.10.510.10">
    <property type="entry name" value="Transferase(Phosphotransferase) domain 1"/>
    <property type="match status" value="1"/>
</dbReference>
<dbReference type="PANTHER" id="PTHR24346:SF82">
    <property type="entry name" value="KP78A-RELATED"/>
    <property type="match status" value="1"/>
</dbReference>
<keyword evidence="9" id="KW-1185">Reference proteome</keyword>
<sequence>MDTSETKFRRHPPQLHRQMEQEDTSLQPSAENRSVSFSKHEAKEDEELSAKPNGGEANQVHQSKSTSRHHLPRAQDSQGSSSTGSGAMSLGTSGGSVSSGKSSRQSGKPTGTSRGTRCSSSTSSSTEETEARERHFGSLDLHPLPSVAPTAGMSSVVRRSLIGSAAQCLHLHYNALVTMRQRFSSHAESSANTLGSQPSVPTATVSQECPSSEVEPTTSSVASLSNKPKNESNESVPESFLPANHNPMHLFGVLPPCLWPRLLCPLHGASLANSSSLLIAEKDQDHISISRAFSEKEARELFWQIVCAIDFCHNSGVVHRDLKAENLLLDSEFKIKVAGKPTLMLTLQLGRQRPFICFLLH</sequence>